<dbReference type="Gene3D" id="3.60.40.10">
    <property type="entry name" value="PPM-type phosphatase domain"/>
    <property type="match status" value="1"/>
</dbReference>
<feature type="signal peptide" evidence="1">
    <location>
        <begin position="1"/>
        <end position="28"/>
    </location>
</feature>
<keyword evidence="4" id="KW-1185">Reference proteome</keyword>
<dbReference type="Pfam" id="PF00481">
    <property type="entry name" value="PP2C"/>
    <property type="match status" value="1"/>
</dbReference>
<dbReference type="EMBL" id="JBJQOH010000003">
    <property type="protein sequence ID" value="KAL3693563.1"/>
    <property type="molecule type" value="Genomic_DNA"/>
</dbReference>
<organism evidence="3 4">
    <name type="scientific">Riccia sorocarpa</name>
    <dbReference type="NCBI Taxonomy" id="122646"/>
    <lineage>
        <taxon>Eukaryota</taxon>
        <taxon>Viridiplantae</taxon>
        <taxon>Streptophyta</taxon>
        <taxon>Embryophyta</taxon>
        <taxon>Marchantiophyta</taxon>
        <taxon>Marchantiopsida</taxon>
        <taxon>Marchantiidae</taxon>
        <taxon>Marchantiales</taxon>
        <taxon>Ricciaceae</taxon>
        <taxon>Riccia</taxon>
    </lineage>
</organism>
<feature type="domain" description="PPM-type phosphatase" evidence="2">
    <location>
        <begin position="22"/>
        <end position="102"/>
    </location>
</feature>
<dbReference type="InterPro" id="IPR001932">
    <property type="entry name" value="PPM-type_phosphatase-like_dom"/>
</dbReference>
<comment type="caution">
    <text evidence="3">The sequence shown here is derived from an EMBL/GenBank/DDBJ whole genome shotgun (WGS) entry which is preliminary data.</text>
</comment>
<proteinExistence type="predicted"/>
<evidence type="ECO:0000259" key="2">
    <source>
        <dbReference type="Pfam" id="PF00481"/>
    </source>
</evidence>
<reference evidence="3 4" key="1">
    <citation type="submission" date="2024-09" db="EMBL/GenBank/DDBJ databases">
        <title>Chromosome-scale assembly of Riccia sorocarpa.</title>
        <authorList>
            <person name="Paukszto L."/>
        </authorList>
    </citation>
    <scope>NUCLEOTIDE SEQUENCE [LARGE SCALE GENOMIC DNA]</scope>
    <source>
        <strain evidence="3">LP-2024</strain>
        <tissue evidence="3">Aerial parts of the thallus</tissue>
    </source>
</reference>
<evidence type="ECO:0000256" key="1">
    <source>
        <dbReference type="SAM" id="SignalP"/>
    </source>
</evidence>
<accession>A0ABD3HQ60</accession>
<name>A0ABD3HQ60_9MARC</name>
<feature type="chain" id="PRO_5044809935" description="PPM-type phosphatase domain-containing protein" evidence="1">
    <location>
        <begin position="29"/>
        <end position="158"/>
    </location>
</feature>
<protein>
    <recommendedName>
        <fullName evidence="2">PPM-type phosphatase domain-containing protein</fullName>
    </recommendedName>
</protein>
<dbReference type="Proteomes" id="UP001633002">
    <property type="component" value="Unassembled WGS sequence"/>
</dbReference>
<evidence type="ECO:0000313" key="3">
    <source>
        <dbReference type="EMBL" id="KAL3693563.1"/>
    </source>
</evidence>
<gene>
    <name evidence="3" type="ORF">R1sor_007214</name>
</gene>
<keyword evidence="1" id="KW-0732">Signal</keyword>
<evidence type="ECO:0000313" key="4">
    <source>
        <dbReference type="Proteomes" id="UP001633002"/>
    </source>
</evidence>
<sequence>MGKNGRRFSDRERLKIISCLLFFSVCDGHLGDSVSAYLQQYLFNNILKESTFWQIPAEAMKQAYLKTHSNLFEKATTLGLGSSTAVTAILFDGKKFVVTNVGIQGQSCVAVELSSNFSCTTIQAQKSAKVALSHILLTSSVLKFQFCPHNWRQNILVN</sequence>
<dbReference type="InterPro" id="IPR036457">
    <property type="entry name" value="PPM-type-like_dom_sf"/>
</dbReference>
<dbReference type="SUPFAM" id="SSF81606">
    <property type="entry name" value="PP2C-like"/>
    <property type="match status" value="1"/>
</dbReference>
<dbReference type="AlphaFoldDB" id="A0ABD3HQ60"/>